<dbReference type="EMBL" id="CP053985">
    <property type="protein sequence ID" value="QKH37489.1"/>
    <property type="molecule type" value="Genomic_DNA"/>
</dbReference>
<dbReference type="Proteomes" id="UP000500970">
    <property type="component" value="Chromosome"/>
</dbReference>
<protein>
    <submittedName>
        <fullName evidence="3">SDR family oxidoreductase</fullName>
    </submittedName>
</protein>
<dbReference type="SMART" id="SM00822">
    <property type="entry name" value="PKS_KR"/>
    <property type="match status" value="1"/>
</dbReference>
<dbReference type="PANTHER" id="PTHR45024">
    <property type="entry name" value="DEHYDROGENASES, SHORT CHAIN"/>
    <property type="match status" value="1"/>
</dbReference>
<gene>
    <name evidence="3" type="ORF">FOC84_22170</name>
</gene>
<name>A0A7D4E2F7_9BURK</name>
<dbReference type="PANTHER" id="PTHR45024:SF3">
    <property type="entry name" value="BLL2957 PROTEIN"/>
    <property type="match status" value="1"/>
</dbReference>
<sequence>MLLRDKAIIVTGAGRGIGRDIAIQAALAGAAVVVNDYDAKGADDAPAREVVARIKEAGGRAIANFGDVSRSEDAQGMVAEAIDVFGRLDGVVNNAGIVRDRIFHRMSYDEWRQVIDVNLTGPFNVSRAAAEVFKKQQSGAYVHLTSTSGLIGNFGQANYSASKLGLVALSKSIALDMKAFGVRSNCIAPFAWTRMTDTIPADTPEQAVRLERARKMTPEQIAPLALFLLSDMASDVSGQVLASRMNEIMLFNNMRPVRSIHRSEGWTATTIADTVLPAMRPHFSPLDRSPEYFSWDPI</sequence>
<evidence type="ECO:0000313" key="3">
    <source>
        <dbReference type="EMBL" id="QKH37489.1"/>
    </source>
</evidence>
<keyword evidence="4" id="KW-1185">Reference proteome</keyword>
<dbReference type="FunFam" id="3.40.50.720:FF:000084">
    <property type="entry name" value="Short-chain dehydrogenase reductase"/>
    <property type="match status" value="1"/>
</dbReference>
<dbReference type="PRINTS" id="PR00080">
    <property type="entry name" value="SDRFAMILY"/>
</dbReference>
<dbReference type="InterPro" id="IPR002347">
    <property type="entry name" value="SDR_fam"/>
</dbReference>
<dbReference type="PROSITE" id="PS00061">
    <property type="entry name" value="ADH_SHORT"/>
    <property type="match status" value="1"/>
</dbReference>
<comment type="similarity">
    <text evidence="1">Belongs to the short-chain dehydrogenases/reductases (SDR) family.</text>
</comment>
<dbReference type="Gene3D" id="3.40.50.720">
    <property type="entry name" value="NAD(P)-binding Rossmann-like Domain"/>
    <property type="match status" value="1"/>
</dbReference>
<dbReference type="PRINTS" id="PR00081">
    <property type="entry name" value="GDHRDH"/>
</dbReference>
<dbReference type="RefSeq" id="WP_173146330.1">
    <property type="nucleotide sequence ID" value="NZ_CP053985.1"/>
</dbReference>
<dbReference type="InterPro" id="IPR051687">
    <property type="entry name" value="Peroxisomal_Beta-Oxidation"/>
</dbReference>
<dbReference type="InterPro" id="IPR020904">
    <property type="entry name" value="Sc_DH/Rdtase_CS"/>
</dbReference>
<dbReference type="SUPFAM" id="SSF51735">
    <property type="entry name" value="NAD(P)-binding Rossmann-fold domains"/>
    <property type="match status" value="1"/>
</dbReference>
<dbReference type="Pfam" id="PF13561">
    <property type="entry name" value="adh_short_C2"/>
    <property type="match status" value="1"/>
</dbReference>
<dbReference type="KEGG" id="apes:FOC84_22170"/>
<evidence type="ECO:0000256" key="1">
    <source>
        <dbReference type="ARBA" id="ARBA00006484"/>
    </source>
</evidence>
<dbReference type="InterPro" id="IPR036291">
    <property type="entry name" value="NAD(P)-bd_dom_sf"/>
</dbReference>
<proteinExistence type="inferred from homology"/>
<reference evidence="3 4" key="1">
    <citation type="submission" date="2020-05" db="EMBL/GenBank/DDBJ databases">
        <title>FDA dAtabase for Regulatory Grade micrObial Sequences (FDA-ARGOS): Supporting development and validation of Infectious Disease Dx tests.</title>
        <authorList>
            <person name="Sproer C."/>
            <person name="Gronow S."/>
            <person name="Severitt S."/>
            <person name="Schroder I."/>
            <person name="Tallon L."/>
            <person name="Sadzewicz L."/>
            <person name="Zhao X."/>
            <person name="Vavikolanu K."/>
            <person name="Mehta A."/>
            <person name="Aluvathingal J."/>
            <person name="Nadendla S."/>
            <person name="Myers T."/>
            <person name="Yan Y."/>
            <person name="Sichtig H."/>
        </authorList>
    </citation>
    <scope>NUCLEOTIDE SEQUENCE [LARGE SCALE GENOMIC DNA]</scope>
    <source>
        <strain evidence="3 4">FDAARGOS_790</strain>
    </source>
</reference>
<dbReference type="InterPro" id="IPR057326">
    <property type="entry name" value="KR_dom"/>
</dbReference>
<feature type="domain" description="Ketoreductase" evidence="2">
    <location>
        <begin position="6"/>
        <end position="198"/>
    </location>
</feature>
<accession>A0A7D4E2F7</accession>
<dbReference type="AlphaFoldDB" id="A0A7D4E2F7"/>
<evidence type="ECO:0000259" key="2">
    <source>
        <dbReference type="SMART" id="SM00822"/>
    </source>
</evidence>
<organism evidence="3 4">
    <name type="scientific">Achromobacter pestifer</name>
    <dbReference type="NCBI Taxonomy" id="1353889"/>
    <lineage>
        <taxon>Bacteria</taxon>
        <taxon>Pseudomonadati</taxon>
        <taxon>Pseudomonadota</taxon>
        <taxon>Betaproteobacteria</taxon>
        <taxon>Burkholderiales</taxon>
        <taxon>Alcaligenaceae</taxon>
        <taxon>Achromobacter</taxon>
    </lineage>
</organism>
<evidence type="ECO:0000313" key="4">
    <source>
        <dbReference type="Proteomes" id="UP000500970"/>
    </source>
</evidence>